<dbReference type="InterPro" id="IPR042160">
    <property type="entry name" value="HD-Zip_IV"/>
</dbReference>
<dbReference type="Pfam" id="PF01852">
    <property type="entry name" value="START"/>
    <property type="match status" value="1"/>
</dbReference>
<evidence type="ECO:0000313" key="8">
    <source>
        <dbReference type="Proteomes" id="UP000447434"/>
    </source>
</evidence>
<dbReference type="Gene3D" id="3.30.530.20">
    <property type="match status" value="1"/>
</dbReference>
<feature type="domain" description="START" evidence="6">
    <location>
        <begin position="324"/>
        <end position="554"/>
    </location>
</feature>
<evidence type="ECO:0000256" key="5">
    <source>
        <dbReference type="ARBA" id="ARBA00023242"/>
    </source>
</evidence>
<keyword evidence="5" id="KW-0539">Nucleus</keyword>
<dbReference type="GO" id="GO:0003677">
    <property type="term" value="F:DNA binding"/>
    <property type="evidence" value="ECO:0007669"/>
    <property type="project" value="UniProtKB-KW"/>
</dbReference>
<dbReference type="PROSITE" id="PS50848">
    <property type="entry name" value="START"/>
    <property type="match status" value="1"/>
</dbReference>
<keyword evidence="8" id="KW-1185">Reference proteome</keyword>
<accession>A0A6A4QWA7</accession>
<evidence type="ECO:0000256" key="4">
    <source>
        <dbReference type="ARBA" id="ARBA00023163"/>
    </source>
</evidence>
<reference evidence="8" key="1">
    <citation type="journal article" date="2020" name="Nat. Commun.">
        <title>Genome sequence of the cluster root forming white lupin.</title>
        <authorList>
            <person name="Hufnagel B."/>
            <person name="Marques A."/>
            <person name="Soriano A."/>
            <person name="Marques L."/>
            <person name="Divol F."/>
            <person name="Doumas P."/>
            <person name="Sallet E."/>
            <person name="Mancinotti D."/>
            <person name="Carrere S."/>
            <person name="Marande W."/>
            <person name="Arribat S."/>
            <person name="Keller J."/>
            <person name="Huneau C."/>
            <person name="Blein T."/>
            <person name="Aime D."/>
            <person name="Laguerre M."/>
            <person name="Taylor J."/>
            <person name="Schubert V."/>
            <person name="Nelson M."/>
            <person name="Geu-Flores F."/>
            <person name="Crespi M."/>
            <person name="Gallardo-Guerrero K."/>
            <person name="Delaux P.-M."/>
            <person name="Salse J."/>
            <person name="Berges H."/>
            <person name="Guyot R."/>
            <person name="Gouzy J."/>
            <person name="Peret B."/>
        </authorList>
    </citation>
    <scope>NUCLEOTIDE SEQUENCE [LARGE SCALE GENOMIC DNA]</scope>
    <source>
        <strain evidence="8">cv. Amiga</strain>
    </source>
</reference>
<protein>
    <submittedName>
        <fullName evidence="7">Putative START-like domain-containing protein</fullName>
    </submittedName>
</protein>
<dbReference type="OrthoDB" id="1416036at2759"/>
<dbReference type="PANTHER" id="PTHR45654">
    <property type="entry name" value="HOMEOBOX-LEUCINE ZIPPER PROTEIN MERISTEM L1"/>
    <property type="match status" value="1"/>
</dbReference>
<dbReference type="Proteomes" id="UP000447434">
    <property type="component" value="Chromosome 3"/>
</dbReference>
<gene>
    <name evidence="7" type="ORF">Lalb_Chr03g0036291</name>
</gene>
<dbReference type="InterPro" id="IPR002913">
    <property type="entry name" value="START_lipid-bd_dom"/>
</dbReference>
<dbReference type="SMART" id="SM00234">
    <property type="entry name" value="START"/>
    <property type="match status" value="1"/>
</dbReference>
<evidence type="ECO:0000256" key="1">
    <source>
        <dbReference type="ARBA" id="ARBA00023015"/>
    </source>
</evidence>
<dbReference type="InterPro" id="IPR057993">
    <property type="entry name" value="HD-Zip_IV_C"/>
</dbReference>
<keyword evidence="2" id="KW-0238">DNA-binding</keyword>
<proteinExistence type="predicted"/>
<name>A0A6A4QWA7_LUPAL</name>
<organism evidence="7 8">
    <name type="scientific">Lupinus albus</name>
    <name type="common">White lupine</name>
    <name type="synonym">Lupinus termis</name>
    <dbReference type="NCBI Taxonomy" id="3870"/>
    <lineage>
        <taxon>Eukaryota</taxon>
        <taxon>Viridiplantae</taxon>
        <taxon>Streptophyta</taxon>
        <taxon>Embryophyta</taxon>
        <taxon>Tracheophyta</taxon>
        <taxon>Spermatophyta</taxon>
        <taxon>Magnoliopsida</taxon>
        <taxon>eudicotyledons</taxon>
        <taxon>Gunneridae</taxon>
        <taxon>Pentapetalae</taxon>
        <taxon>rosids</taxon>
        <taxon>fabids</taxon>
        <taxon>Fabales</taxon>
        <taxon>Fabaceae</taxon>
        <taxon>Papilionoideae</taxon>
        <taxon>50 kb inversion clade</taxon>
        <taxon>genistoids sensu lato</taxon>
        <taxon>core genistoids</taxon>
        <taxon>Genisteae</taxon>
        <taxon>Lupinus</taxon>
    </lineage>
</organism>
<evidence type="ECO:0000256" key="2">
    <source>
        <dbReference type="ARBA" id="ARBA00023125"/>
    </source>
</evidence>
<dbReference type="AlphaFoldDB" id="A0A6A4QWA7"/>
<evidence type="ECO:0000259" key="6">
    <source>
        <dbReference type="PROSITE" id="PS50848"/>
    </source>
</evidence>
<dbReference type="EMBL" id="WOCE01000003">
    <property type="protein sequence ID" value="KAE9617526.1"/>
    <property type="molecule type" value="Genomic_DNA"/>
</dbReference>
<dbReference type="CDD" id="cd08875">
    <property type="entry name" value="START_ArGLABRA2_like"/>
    <property type="match status" value="1"/>
</dbReference>
<dbReference type="InterPro" id="IPR023393">
    <property type="entry name" value="START-like_dom_sf"/>
</dbReference>
<keyword evidence="1" id="KW-0805">Transcription regulation</keyword>
<evidence type="ECO:0000313" key="7">
    <source>
        <dbReference type="EMBL" id="KAE9617526.1"/>
    </source>
</evidence>
<evidence type="ECO:0000256" key="3">
    <source>
        <dbReference type="ARBA" id="ARBA00023155"/>
    </source>
</evidence>
<dbReference type="PANTHER" id="PTHR45654:SF9">
    <property type="entry name" value="HOMEOBOX-LEUCINE ZIPPER PROTEIN HDG10-RELATED"/>
    <property type="match status" value="1"/>
</dbReference>
<sequence length="818" mass="90818">MMLPPTQPTLEQDVVCIGAALNQNISTLNQNISTLGQDVPNFTFGPALNQDISISVQDISYPTFGPTLNQGISTIRQDIPNPTFCPALNQNIPTLVQDISYPTFGPTLNQSISTLRQDIPKHAFGLALNQDISTPVQDIPCPTFGPTLNQNISTLSQDVPNSTFDPTLNQDISTSVQDISYPTFGHTLNQGISTLCQDIPNPTFGPALNQNIPTPVQDILYPTFGPTINQGISTLPQDIPKPTFGVSVNQDISTPVQNISYPTFGPTRNQNISTLRQDIPKPTFDPALNQNISTPGQYSGSGYAMQGVSNADMLPHTMNTTSADDVEKAMMAEVSVTAMEELLKLLIMNEPLWLRPVPYGKCILQRECYERIFHRRNRFKGPYAHLETSRYSKTVNMSVTQLFDMFLDAEKWVALFPTIVKKAKTIQVLQNGLSGHLQLMYAEIHSLSPLVPTRKFIFLRFCKQVEHETWAIGDVSFDASNHSTALYQTWKLPSGCLIKKLTHDSSNVTWVEHVEVDDKNKTHQLFTELMCGNFVYGAERWVLTLERMCQRYAQASILPNCNEEEVIDLLRGSRSLMDLAQHMVKIFCGSLDMSENVDLTQHLTKVNMNNSNSETRVSVRNNTIPGVPDGIILSVAKSFWINLPPQTVIDFLNDSSKRNQWDILCEENPIVEIQRISTGTNPHNFTSILQVVQPTIQKMENMVILQESCVDDLGGLLVYAPLTMKLMNDVMMKGEQCSVLPYGFTISKDGRSNNGVGESSSGHIGELEGSLVTLLIQTLVCTPSSVGQFNMEKVASVNEMAESIEEKIRVSLSSFQTN</sequence>
<comment type="caution">
    <text evidence="7">The sequence shown here is derived from an EMBL/GenBank/DDBJ whole genome shotgun (WGS) entry which is preliminary data.</text>
</comment>
<dbReference type="SUPFAM" id="SSF55961">
    <property type="entry name" value="Bet v1-like"/>
    <property type="match status" value="2"/>
</dbReference>
<keyword evidence="3" id="KW-0371">Homeobox</keyword>
<keyword evidence="4" id="KW-0804">Transcription</keyword>
<dbReference type="Pfam" id="PF25797">
    <property type="entry name" value="PDF2_C"/>
    <property type="match status" value="1"/>
</dbReference>
<dbReference type="GO" id="GO:0008289">
    <property type="term" value="F:lipid binding"/>
    <property type="evidence" value="ECO:0007669"/>
    <property type="project" value="InterPro"/>
</dbReference>